<proteinExistence type="predicted"/>
<evidence type="ECO:0000313" key="2">
    <source>
        <dbReference type="Proteomes" id="UP000616151"/>
    </source>
</evidence>
<accession>A0ACC5RBW7</accession>
<keyword evidence="2" id="KW-1185">Reference proteome</keyword>
<comment type="caution">
    <text evidence="1">The sequence shown here is derived from an EMBL/GenBank/DDBJ whole genome shotgun (WGS) entry which is preliminary data.</text>
</comment>
<sequence length="206" mass="23295">MERDERGRLRCRAEAWWLDQCRARHRPAEARHDEQDQIADRIADDARRQEAVRSQGHPQSQQGAAAVTSFRPIEDGDIEKVVALWTACGLVRPWNDARRDIDFARGKEASDILVGVDGGDVVSSVLVGHDGHRGWYYYLSVAPSHQGKGLGRATVEAGESWLKERGIWSVNLMIRSENVQVRDFYAALGYDMRDVVVMGKRDLDRP</sequence>
<gene>
    <name evidence="1" type="ORF">JHL16_27400</name>
</gene>
<organism evidence="1 2">
    <name type="scientific">Taklimakanibacter albus</name>
    <dbReference type="NCBI Taxonomy" id="2800327"/>
    <lineage>
        <taxon>Bacteria</taxon>
        <taxon>Pseudomonadati</taxon>
        <taxon>Pseudomonadota</taxon>
        <taxon>Alphaproteobacteria</taxon>
        <taxon>Hyphomicrobiales</taxon>
        <taxon>Aestuariivirgaceae</taxon>
        <taxon>Taklimakanibacter</taxon>
    </lineage>
</organism>
<dbReference type="EC" id="2.3.1.-" evidence="1"/>
<keyword evidence="1" id="KW-0808">Transferase</keyword>
<name>A0ACC5RBW7_9HYPH</name>
<reference evidence="1" key="1">
    <citation type="submission" date="2021-01" db="EMBL/GenBank/DDBJ databases">
        <authorList>
            <person name="Sun Q."/>
        </authorList>
    </citation>
    <scope>NUCLEOTIDE SEQUENCE</scope>
    <source>
        <strain evidence="1">YIM B02566</strain>
    </source>
</reference>
<keyword evidence="1" id="KW-0012">Acyltransferase</keyword>
<dbReference type="EMBL" id="JAENHL010000008">
    <property type="protein sequence ID" value="MBK1870120.1"/>
    <property type="molecule type" value="Genomic_DNA"/>
</dbReference>
<evidence type="ECO:0000313" key="1">
    <source>
        <dbReference type="EMBL" id="MBK1870120.1"/>
    </source>
</evidence>
<protein>
    <submittedName>
        <fullName evidence="1">GNAT family acetyltransferase</fullName>
        <ecNumber evidence="1">2.3.1.-</ecNumber>
    </submittedName>
</protein>
<dbReference type="Proteomes" id="UP000616151">
    <property type="component" value="Unassembled WGS sequence"/>
</dbReference>